<evidence type="ECO:0000313" key="3">
    <source>
        <dbReference type="Proteomes" id="UP001139000"/>
    </source>
</evidence>
<protein>
    <recommendedName>
        <fullName evidence="4">Transposase</fullName>
    </recommendedName>
</protein>
<dbReference type="Proteomes" id="UP001139000">
    <property type="component" value="Unassembled WGS sequence"/>
</dbReference>
<reference evidence="2" key="1">
    <citation type="submission" date="2021-12" db="EMBL/GenBank/DDBJ databases">
        <title>Novel species in genus Dyadobacter.</title>
        <authorList>
            <person name="Ma C."/>
        </authorList>
    </citation>
    <scope>NUCLEOTIDE SEQUENCE</scope>
    <source>
        <strain evidence="2">LJ419</strain>
    </source>
</reference>
<dbReference type="AlphaFoldDB" id="A0A9X1TIF4"/>
<evidence type="ECO:0000313" key="2">
    <source>
        <dbReference type="EMBL" id="MCF0065800.1"/>
    </source>
</evidence>
<keyword evidence="3" id="KW-1185">Reference proteome</keyword>
<sequence>MKLNGLIVIKKNYKNSKFRSQVVELCRSGIFSDQQLLSQLKISRTSLKAWHRWRSAARYMRYRLGRWLRTKPRVPMKKESDELLALKQKLAAVEKENERLKLKNEGLEIMINIAEKHRAACAV</sequence>
<dbReference type="InterPro" id="IPR009057">
    <property type="entry name" value="Homeodomain-like_sf"/>
</dbReference>
<feature type="coiled-coil region" evidence="1">
    <location>
        <begin position="76"/>
        <end position="117"/>
    </location>
</feature>
<comment type="caution">
    <text evidence="2">The sequence shown here is derived from an EMBL/GenBank/DDBJ whole genome shotgun (WGS) entry which is preliminary data.</text>
</comment>
<proteinExistence type="predicted"/>
<dbReference type="SUPFAM" id="SSF46689">
    <property type="entry name" value="Homeodomain-like"/>
    <property type="match status" value="1"/>
</dbReference>
<accession>A0A9X1TIF4</accession>
<gene>
    <name evidence="2" type="ORF">LXM26_30080</name>
</gene>
<evidence type="ECO:0000256" key="1">
    <source>
        <dbReference type="SAM" id="Coils"/>
    </source>
</evidence>
<organism evidence="2 3">
    <name type="scientific">Dyadobacter chenwenxiniae</name>
    <dbReference type="NCBI Taxonomy" id="2906456"/>
    <lineage>
        <taxon>Bacteria</taxon>
        <taxon>Pseudomonadati</taxon>
        <taxon>Bacteroidota</taxon>
        <taxon>Cytophagia</taxon>
        <taxon>Cytophagales</taxon>
        <taxon>Spirosomataceae</taxon>
        <taxon>Dyadobacter</taxon>
    </lineage>
</organism>
<evidence type="ECO:0008006" key="4">
    <source>
        <dbReference type="Google" id="ProtNLM"/>
    </source>
</evidence>
<keyword evidence="1" id="KW-0175">Coiled coil</keyword>
<name>A0A9X1TIF4_9BACT</name>
<dbReference type="RefSeq" id="WP_234658837.1">
    <property type="nucleotide sequence ID" value="NZ_CP094997.1"/>
</dbReference>
<dbReference type="EMBL" id="JAJTTC010000015">
    <property type="protein sequence ID" value="MCF0065800.1"/>
    <property type="molecule type" value="Genomic_DNA"/>
</dbReference>